<reference evidence="1 2" key="1">
    <citation type="journal article" date="2021" name="Sci. Rep.">
        <title>Genome sequencing of the multicellular alga Astrephomene provides insights into convergent evolution of germ-soma differentiation.</title>
        <authorList>
            <person name="Yamashita S."/>
            <person name="Yamamoto K."/>
            <person name="Matsuzaki R."/>
            <person name="Suzuki S."/>
            <person name="Yamaguchi H."/>
            <person name="Hirooka S."/>
            <person name="Minakuchi Y."/>
            <person name="Miyagishima S."/>
            <person name="Kawachi M."/>
            <person name="Toyoda A."/>
            <person name="Nozaki H."/>
        </authorList>
    </citation>
    <scope>NUCLEOTIDE SEQUENCE [LARGE SCALE GENOMIC DNA]</scope>
    <source>
        <strain evidence="1 2">NIES-4017</strain>
    </source>
</reference>
<keyword evidence="2" id="KW-1185">Reference proteome</keyword>
<accession>A0AAD3E1N6</accession>
<dbReference type="EMBL" id="BMAR01000040">
    <property type="protein sequence ID" value="GFR50648.1"/>
    <property type="molecule type" value="Genomic_DNA"/>
</dbReference>
<protein>
    <submittedName>
        <fullName evidence="1">Uncharacterized protein</fullName>
    </submittedName>
</protein>
<evidence type="ECO:0000313" key="2">
    <source>
        <dbReference type="Proteomes" id="UP001054857"/>
    </source>
</evidence>
<gene>
    <name evidence="1" type="ORF">Agub_g12897</name>
</gene>
<sequence length="691" mass="72650">MAPKRSGAGSAATQQSLGLRNADWSVVSSAMRSLALPPDMLRTATSLGPKGMRRLLATSQITADNEADEQSVLRTATRISLAGSPGGSAGSSWPSSEEVMQAASCEKTLLKLWSRSGSSRIMARATEAAQRRVDESEVDRRAYLKFSNSVIIAALNFCHCNYMLSDSLLAATVGFLEHMSRLLARGYGAAAATRPEATEGGGSQGGKWRNKERLLVLHEALTLLLELSTRLRFIVETVATTSVADKSTSHQEAAAASNVASSGSAASCSGSAASTSGSAASTSGSGEAQQQFGDAATRVFPVLLTELAESNLLEHLAKEMYEMAAGCRGLINKLLTACTFMFRPRVYCAELLTAHLPRLPGPCMLHLLTAAAVEVLRPVDDGPSYGLPAEASQTIQKLLSEVDLSGDLNADVLNVLQCWVLALTPGAGFNPQSFISAAATYELCLRVVAAVTRAEEARRGARKVAAATAQRQLPAKRGSIALSASIAAHDALAYMRTKGLRRDAAASAEGSGALVRPEEWWRAAVQSLRFTADNVGSEGADPTVAWKGVQLLIRRLSKGQMALPLPEAMPASPPPDVAAALSAGYLPCLLQLARLAHKDKGIIANCVLSALPTLPQLGWLLHYSDKRQASELLTAMQDLVPSLVDSKLVGRYEAALLDAIKFCMGQIGVCEGGEDAEQTAGSSSGGVSGMV</sequence>
<dbReference type="Proteomes" id="UP001054857">
    <property type="component" value="Unassembled WGS sequence"/>
</dbReference>
<evidence type="ECO:0000313" key="1">
    <source>
        <dbReference type="EMBL" id="GFR50648.1"/>
    </source>
</evidence>
<name>A0AAD3E1N6_9CHLO</name>
<dbReference type="AlphaFoldDB" id="A0AAD3E1N6"/>
<proteinExistence type="predicted"/>
<comment type="caution">
    <text evidence="1">The sequence shown here is derived from an EMBL/GenBank/DDBJ whole genome shotgun (WGS) entry which is preliminary data.</text>
</comment>
<organism evidence="1 2">
    <name type="scientific">Astrephomene gubernaculifera</name>
    <dbReference type="NCBI Taxonomy" id="47775"/>
    <lineage>
        <taxon>Eukaryota</taxon>
        <taxon>Viridiplantae</taxon>
        <taxon>Chlorophyta</taxon>
        <taxon>core chlorophytes</taxon>
        <taxon>Chlorophyceae</taxon>
        <taxon>CS clade</taxon>
        <taxon>Chlamydomonadales</taxon>
        <taxon>Astrephomenaceae</taxon>
        <taxon>Astrephomene</taxon>
    </lineage>
</organism>